<gene>
    <name evidence="3" type="ORF">JDN41_03350</name>
</gene>
<dbReference type="InterPro" id="IPR007956">
    <property type="entry name" value="Malonyl_CoA_deC_C"/>
</dbReference>
<name>A0A8I1GDQ2_9HYPH</name>
<evidence type="ECO:0000313" key="4">
    <source>
        <dbReference type="Proteomes" id="UP000623250"/>
    </source>
</evidence>
<dbReference type="InterPro" id="IPR035372">
    <property type="entry name" value="MCD_N"/>
</dbReference>
<dbReference type="Pfam" id="PF17408">
    <property type="entry name" value="MCD_N"/>
    <property type="match status" value="1"/>
</dbReference>
<dbReference type="EMBL" id="JAEMUK010000007">
    <property type="protein sequence ID" value="MBJ7542588.1"/>
    <property type="molecule type" value="Genomic_DNA"/>
</dbReference>
<dbReference type="InterPro" id="IPR038351">
    <property type="entry name" value="MCD_N_sf"/>
</dbReference>
<proteinExistence type="predicted"/>
<accession>A0A8I1GDQ2</accession>
<feature type="domain" description="Malonyl-CoA decarboxylase N-terminal" evidence="2">
    <location>
        <begin position="81"/>
        <end position="164"/>
    </location>
</feature>
<dbReference type="PANTHER" id="PTHR28641">
    <property type="match status" value="1"/>
</dbReference>
<dbReference type="AlphaFoldDB" id="A0A8I1GDQ2"/>
<reference evidence="3 4" key="1">
    <citation type="submission" date="2020-12" db="EMBL/GenBank/DDBJ databases">
        <title>Revised draft genomes of Rhodomicrobium vannielii ATCC 17100 and Rhodomicrobium udaipurense JA643.</title>
        <authorList>
            <person name="Conners E.M."/>
            <person name="Davenport E.J."/>
            <person name="Bose A."/>
        </authorList>
    </citation>
    <scope>NUCLEOTIDE SEQUENCE [LARGE SCALE GENOMIC DNA]</scope>
    <source>
        <strain evidence="3 4">JA643</strain>
    </source>
</reference>
<dbReference type="InterPro" id="IPR042303">
    <property type="entry name" value="Malonyl_CoA_deC_C_sf"/>
</dbReference>
<protein>
    <submittedName>
        <fullName evidence="3">Malonyl-CoA decarboxylase</fullName>
    </submittedName>
</protein>
<feature type="domain" description="Malonyl-CoA decarboxylase C-terminal" evidence="1">
    <location>
        <begin position="167"/>
        <end position="411"/>
    </location>
</feature>
<dbReference type="RefSeq" id="WP_037238583.1">
    <property type="nucleotide sequence ID" value="NZ_JAEMUK010000007.1"/>
</dbReference>
<organism evidence="3 4">
    <name type="scientific">Rhodomicrobium udaipurense</name>
    <dbReference type="NCBI Taxonomy" id="1202716"/>
    <lineage>
        <taxon>Bacteria</taxon>
        <taxon>Pseudomonadati</taxon>
        <taxon>Pseudomonadota</taxon>
        <taxon>Alphaproteobacteria</taxon>
        <taxon>Hyphomicrobiales</taxon>
        <taxon>Hyphomicrobiaceae</taxon>
        <taxon>Rhodomicrobium</taxon>
    </lineage>
</organism>
<dbReference type="PANTHER" id="PTHR28641:SF1">
    <property type="entry name" value="MALONYL-COA DECARBOXYLASE, MITOCHONDRIAL"/>
    <property type="match status" value="1"/>
</dbReference>
<evidence type="ECO:0000259" key="1">
    <source>
        <dbReference type="Pfam" id="PF05292"/>
    </source>
</evidence>
<dbReference type="Proteomes" id="UP000623250">
    <property type="component" value="Unassembled WGS sequence"/>
</dbReference>
<dbReference type="Gene3D" id="1.20.140.90">
    <property type="entry name" value="Malonyl-CoA decarboxylase, oligemerization domain"/>
    <property type="match status" value="1"/>
</dbReference>
<dbReference type="InterPro" id="IPR038917">
    <property type="entry name" value="Malonyl_CoA_deC"/>
</dbReference>
<keyword evidence="4" id="KW-1185">Reference proteome</keyword>
<dbReference type="GO" id="GO:0050080">
    <property type="term" value="F:malonyl-CoA decarboxylase activity"/>
    <property type="evidence" value="ECO:0007669"/>
    <property type="project" value="InterPro"/>
</dbReference>
<dbReference type="Pfam" id="PF05292">
    <property type="entry name" value="MCD"/>
    <property type="match status" value="1"/>
</dbReference>
<dbReference type="GO" id="GO:0006633">
    <property type="term" value="P:fatty acid biosynthetic process"/>
    <property type="evidence" value="ECO:0007669"/>
    <property type="project" value="InterPro"/>
</dbReference>
<sequence length="456" mass="51067">MDVSFFQEILSKISDRGRQILDLSSLIGTDAEESFEELCQALVSSRGEASGVALARRILDLYRLTTDKEKDAFFVFLARHFLPSTEAVQRAATAYLEQPEIGRLETLMAAVESPRQELFRRLNLAPGGTTALVRMREDLLRRLKDNPQLAGVDRDFVHLFSSWFNRGFLVLAHLSWSSPASILEKLIAYEKVHKIHGFEDLRRRLDPNDRRCFAFFHPALVDEPLIFVQVALASEIPSSIQLLLASDAEDFDDPDPSVAVFYSISNCQDGLRGISFGNFLIKQVAEDMKKEKPSLKTFVTLSPAPTFRSWLEANKAELSYLPAAQRKLIDAALAGQFGESEEELDALEPAILAAAAHYYLRAKDKKGKPVDPVARFHLGNGARLERINWLGDTSEKGIRESLSVMVNYLYDLKDIERNHEAYVNLSQVAASKAVRSILLAPEPNAKAAQRKSETIS</sequence>
<comment type="caution">
    <text evidence="3">The sequence shown here is derived from an EMBL/GenBank/DDBJ whole genome shotgun (WGS) entry which is preliminary data.</text>
</comment>
<dbReference type="Gene3D" id="3.40.630.150">
    <property type="entry name" value="Malonyl-CoA decarboxylase, catalytic domain"/>
    <property type="match status" value="1"/>
</dbReference>
<evidence type="ECO:0000259" key="2">
    <source>
        <dbReference type="Pfam" id="PF17408"/>
    </source>
</evidence>
<evidence type="ECO:0000313" key="3">
    <source>
        <dbReference type="EMBL" id="MBJ7542588.1"/>
    </source>
</evidence>